<feature type="non-terminal residue" evidence="2">
    <location>
        <position position="139"/>
    </location>
</feature>
<dbReference type="AlphaFoldDB" id="A0A0C9SZH8"/>
<accession>A0A0C9SZH8</accession>
<feature type="compositionally biased region" description="Polar residues" evidence="1">
    <location>
        <begin position="67"/>
        <end position="78"/>
    </location>
</feature>
<protein>
    <submittedName>
        <fullName evidence="2">Uncharacterized protein</fullName>
    </submittedName>
</protein>
<keyword evidence="3" id="KW-1185">Reference proteome</keyword>
<proteinExistence type="predicted"/>
<dbReference type="EMBL" id="KN821728">
    <property type="protein sequence ID" value="KIJ04548.1"/>
    <property type="molecule type" value="Genomic_DNA"/>
</dbReference>
<evidence type="ECO:0000256" key="1">
    <source>
        <dbReference type="SAM" id="MobiDB-lite"/>
    </source>
</evidence>
<feature type="compositionally biased region" description="Polar residues" evidence="1">
    <location>
        <begin position="33"/>
        <end position="48"/>
    </location>
</feature>
<dbReference type="HOGENOM" id="CLU_1849925_0_0_1"/>
<evidence type="ECO:0000313" key="3">
    <source>
        <dbReference type="Proteomes" id="UP000053647"/>
    </source>
</evidence>
<organism evidence="2 3">
    <name type="scientific">Paxillus involutus ATCC 200175</name>
    <dbReference type="NCBI Taxonomy" id="664439"/>
    <lineage>
        <taxon>Eukaryota</taxon>
        <taxon>Fungi</taxon>
        <taxon>Dikarya</taxon>
        <taxon>Basidiomycota</taxon>
        <taxon>Agaricomycotina</taxon>
        <taxon>Agaricomycetes</taxon>
        <taxon>Agaricomycetidae</taxon>
        <taxon>Boletales</taxon>
        <taxon>Paxilineae</taxon>
        <taxon>Paxillaceae</taxon>
        <taxon>Paxillus</taxon>
    </lineage>
</organism>
<gene>
    <name evidence="2" type="ORF">PAXINDRAFT_22159</name>
</gene>
<sequence length="139" mass="14685">KDDTTGQATTTSRPSAASNVSSRATYSKDETTGPVTTTAHPSAASNVPSHAASVTAVPDDEHDSAVNGPTSRMTMETRSINHGDFGDKDDDGEKTDEQQEPIDAGGSLVDVQVQVINDITRQRRADKTANVTEFFFEGG</sequence>
<dbReference type="OrthoDB" id="2679276at2759"/>
<reference evidence="3" key="2">
    <citation type="submission" date="2015-01" db="EMBL/GenBank/DDBJ databases">
        <title>Evolutionary Origins and Diversification of the Mycorrhizal Mutualists.</title>
        <authorList>
            <consortium name="DOE Joint Genome Institute"/>
            <consortium name="Mycorrhizal Genomics Consortium"/>
            <person name="Kohler A."/>
            <person name="Kuo A."/>
            <person name="Nagy L.G."/>
            <person name="Floudas D."/>
            <person name="Copeland A."/>
            <person name="Barry K.W."/>
            <person name="Cichocki N."/>
            <person name="Veneault-Fourrey C."/>
            <person name="LaButti K."/>
            <person name="Lindquist E.A."/>
            <person name="Lipzen A."/>
            <person name="Lundell T."/>
            <person name="Morin E."/>
            <person name="Murat C."/>
            <person name="Riley R."/>
            <person name="Ohm R."/>
            <person name="Sun H."/>
            <person name="Tunlid A."/>
            <person name="Henrissat B."/>
            <person name="Grigoriev I.V."/>
            <person name="Hibbett D.S."/>
            <person name="Martin F."/>
        </authorList>
    </citation>
    <scope>NUCLEOTIDE SEQUENCE [LARGE SCALE GENOMIC DNA]</scope>
    <source>
        <strain evidence="3">ATCC 200175</strain>
    </source>
</reference>
<feature type="compositionally biased region" description="Acidic residues" evidence="1">
    <location>
        <begin position="87"/>
        <end position="100"/>
    </location>
</feature>
<feature type="compositionally biased region" description="Polar residues" evidence="1">
    <location>
        <begin position="1"/>
        <end position="25"/>
    </location>
</feature>
<evidence type="ECO:0000313" key="2">
    <source>
        <dbReference type="EMBL" id="KIJ04548.1"/>
    </source>
</evidence>
<reference evidence="2 3" key="1">
    <citation type="submission" date="2014-06" db="EMBL/GenBank/DDBJ databases">
        <authorList>
            <consortium name="DOE Joint Genome Institute"/>
            <person name="Kuo A."/>
            <person name="Kohler A."/>
            <person name="Nagy L.G."/>
            <person name="Floudas D."/>
            <person name="Copeland A."/>
            <person name="Barry K.W."/>
            <person name="Cichocki N."/>
            <person name="Veneault-Fourrey C."/>
            <person name="LaButti K."/>
            <person name="Lindquist E.A."/>
            <person name="Lipzen A."/>
            <person name="Lundell T."/>
            <person name="Morin E."/>
            <person name="Murat C."/>
            <person name="Sun H."/>
            <person name="Tunlid A."/>
            <person name="Henrissat B."/>
            <person name="Grigoriev I.V."/>
            <person name="Hibbett D.S."/>
            <person name="Martin F."/>
            <person name="Nordberg H.P."/>
            <person name="Cantor M.N."/>
            <person name="Hua S.X."/>
        </authorList>
    </citation>
    <scope>NUCLEOTIDE SEQUENCE [LARGE SCALE GENOMIC DNA]</scope>
    <source>
        <strain evidence="2 3">ATCC 200175</strain>
    </source>
</reference>
<name>A0A0C9SZH8_PAXIN</name>
<feature type="region of interest" description="Disordered" evidence="1">
    <location>
        <begin position="1"/>
        <end position="107"/>
    </location>
</feature>
<dbReference type="Proteomes" id="UP000053647">
    <property type="component" value="Unassembled WGS sequence"/>
</dbReference>